<evidence type="ECO:0000313" key="2">
    <source>
        <dbReference type="EMBL" id="BCR06188.1"/>
    </source>
</evidence>
<gene>
    <name evidence="2" type="ORF">DESUT3_32570</name>
</gene>
<dbReference type="Pfam" id="PF01636">
    <property type="entry name" value="APH"/>
    <property type="match status" value="1"/>
</dbReference>
<protein>
    <submittedName>
        <fullName evidence="2">Phosphotransferase</fullName>
    </submittedName>
</protein>
<dbReference type="SMART" id="SM00587">
    <property type="entry name" value="CHK"/>
    <property type="match status" value="1"/>
</dbReference>
<dbReference type="InterPro" id="IPR015897">
    <property type="entry name" value="CHK_kinase-like"/>
</dbReference>
<dbReference type="InterPro" id="IPR002575">
    <property type="entry name" value="Aminoglycoside_PTrfase"/>
</dbReference>
<dbReference type="PANTHER" id="PTHR11012:SF30">
    <property type="entry name" value="PROTEIN KINASE-LIKE DOMAIN-CONTAINING"/>
    <property type="match status" value="1"/>
</dbReference>
<reference evidence="2 3" key="1">
    <citation type="journal article" date="2016" name="C (Basel)">
        <title>Selective Growth of and Electricity Production by Marine Exoelectrogenic Bacteria in Self-Aggregated Hydrogel of Microbially Reduced Graphene Oxide.</title>
        <authorList>
            <person name="Yoshida N."/>
            <person name="Goto Y."/>
            <person name="Miyata Y."/>
        </authorList>
    </citation>
    <scope>NUCLEOTIDE SEQUENCE [LARGE SCALE GENOMIC DNA]</scope>
    <source>
        <strain evidence="2 3">NIT-T3</strain>
    </source>
</reference>
<dbReference type="Proteomes" id="UP001319827">
    <property type="component" value="Chromosome"/>
</dbReference>
<dbReference type="Gene3D" id="3.90.1200.10">
    <property type="match status" value="1"/>
</dbReference>
<evidence type="ECO:0000313" key="3">
    <source>
        <dbReference type="Proteomes" id="UP001319827"/>
    </source>
</evidence>
<dbReference type="InterPro" id="IPR011009">
    <property type="entry name" value="Kinase-like_dom_sf"/>
</dbReference>
<keyword evidence="3" id="KW-1185">Reference proteome</keyword>
<dbReference type="EMBL" id="AP024355">
    <property type="protein sequence ID" value="BCR06188.1"/>
    <property type="molecule type" value="Genomic_DNA"/>
</dbReference>
<name>A0ABM8HW10_9BACT</name>
<dbReference type="PANTHER" id="PTHR11012">
    <property type="entry name" value="PROTEIN KINASE-LIKE DOMAIN-CONTAINING"/>
    <property type="match status" value="1"/>
</dbReference>
<reference evidence="2 3" key="2">
    <citation type="journal article" date="2021" name="Int. J. Syst. Evol. Microbiol.">
        <title>Isolation and Polyphasic Characterization of Desulfuromonas versatilis sp. Nov., an Electrogenic Bacteria Capable of Versatile Metabolism Isolated from a Graphene Oxide-Reducing Enrichment Culture.</title>
        <authorList>
            <person name="Xie L."/>
            <person name="Yoshida N."/>
            <person name="Ishii S."/>
            <person name="Meng L."/>
        </authorList>
    </citation>
    <scope>NUCLEOTIDE SEQUENCE [LARGE SCALE GENOMIC DNA]</scope>
    <source>
        <strain evidence="2 3">NIT-T3</strain>
    </source>
</reference>
<accession>A0ABM8HW10</accession>
<dbReference type="RefSeq" id="WP_221249562.1">
    <property type="nucleotide sequence ID" value="NZ_AP024355.1"/>
</dbReference>
<dbReference type="SUPFAM" id="SSF56112">
    <property type="entry name" value="Protein kinase-like (PK-like)"/>
    <property type="match status" value="1"/>
</dbReference>
<sequence>MSPNFENLTALIHQATGASGIQPIEVIQQLWSGYGTIVRYGLTGSHRKRVVVKHVRFPDQVNHPRGWNSDRSHQRKLRSYAVEIAWYSRWSARCGADCPVPQCLAVETRGDEILMVLEDLDEAGFSERRETVTETELRACLGWLAAFHATFLGCQPEGLWEQGTYWHLETRPDELAALDDLPLKKAATAIDRLLRDSPYQTLVHGDAKLENFCFSPDGARVAAVDFQYAGGGCGMKDVAYFIGSCLSEEECERLEPWLLDTYFTSLRQALARLRPSVDAGAVEADWRGLFPVAWTDFHRFLKGWSPDHWKLTSYSERMAHAVVRAVNAAPGG</sequence>
<organism evidence="2 3">
    <name type="scientific">Desulfuromonas versatilis</name>
    <dbReference type="NCBI Taxonomy" id="2802975"/>
    <lineage>
        <taxon>Bacteria</taxon>
        <taxon>Pseudomonadati</taxon>
        <taxon>Thermodesulfobacteriota</taxon>
        <taxon>Desulfuromonadia</taxon>
        <taxon>Desulfuromonadales</taxon>
        <taxon>Desulfuromonadaceae</taxon>
        <taxon>Desulfuromonas</taxon>
    </lineage>
</organism>
<proteinExistence type="predicted"/>
<feature type="domain" description="CHK kinase-like" evidence="1">
    <location>
        <begin position="115"/>
        <end position="272"/>
    </location>
</feature>
<evidence type="ECO:0000259" key="1">
    <source>
        <dbReference type="SMART" id="SM00587"/>
    </source>
</evidence>